<accession>A0A9Q9SS45</accession>
<name>A0A9Q9SS45_MOOP1</name>
<reference evidence="1" key="1">
    <citation type="journal article" date="2017" name="Proc. Natl. Acad. Sci. U.S.A.">
        <title>Comparative genomics uncovers the prolific and distinctive metabolic potential of the cyanobacterial genus Moorea.</title>
        <authorList>
            <person name="Leao T."/>
            <person name="Castelao G."/>
            <person name="Korobeynikov A."/>
            <person name="Monroe E.A."/>
            <person name="Podell S."/>
            <person name="Glukhov E."/>
            <person name="Allen E.E."/>
            <person name="Gerwick W.H."/>
            <person name="Gerwick L."/>
        </authorList>
    </citation>
    <scope>NUCLEOTIDE SEQUENCE</scope>
    <source>
        <strain evidence="1">JHB</strain>
    </source>
</reference>
<protein>
    <submittedName>
        <fullName evidence="1">Transposase</fullName>
    </submittedName>
</protein>
<dbReference type="Proteomes" id="UP000176944">
    <property type="component" value="Chromosome"/>
</dbReference>
<evidence type="ECO:0000313" key="1">
    <source>
        <dbReference type="EMBL" id="WAN68640.1"/>
    </source>
</evidence>
<proteinExistence type="predicted"/>
<gene>
    <name evidence="1" type="ORF">BJP36_40415</name>
</gene>
<dbReference type="EMBL" id="CP017708">
    <property type="protein sequence ID" value="WAN68640.1"/>
    <property type="molecule type" value="Genomic_DNA"/>
</dbReference>
<dbReference type="AlphaFoldDB" id="A0A9Q9SS45"/>
<sequence>MGKGGRLHKGFCRNTYRKCRHINRQIAQIVSKGIVEISIEYNVSVIAFEYLKNWKPKGGKKKSNLKQRFHGWLKSIIRELTEMKWIESGGKICDVVARGTSSNAYDGSGTVWRDRKNYALATFSNGKRYNADLSASYNIAARAIQELTRRNDSENRSSKSSTRLPRSRAVLCDLWVTSNDSIGHPHLKQS</sequence>
<reference evidence="1" key="2">
    <citation type="submission" date="2022-10" db="EMBL/GenBank/DDBJ databases">
        <authorList>
            <person name="Ngo T.-E."/>
        </authorList>
    </citation>
    <scope>NUCLEOTIDE SEQUENCE</scope>
    <source>
        <strain evidence="1">JHB</strain>
    </source>
</reference>
<organism evidence="1">
    <name type="scientific">Moorena producens (strain JHB)</name>
    <dbReference type="NCBI Taxonomy" id="1454205"/>
    <lineage>
        <taxon>Bacteria</taxon>
        <taxon>Bacillati</taxon>
        <taxon>Cyanobacteriota</taxon>
        <taxon>Cyanophyceae</taxon>
        <taxon>Coleofasciculales</taxon>
        <taxon>Coleofasciculaceae</taxon>
        <taxon>Moorena</taxon>
    </lineage>
</organism>